<organism evidence="2 3">
    <name type="scientific">Knipowitschia caucasica</name>
    <name type="common">Caucasian dwarf goby</name>
    <name type="synonym">Pomatoschistus caucasicus</name>
    <dbReference type="NCBI Taxonomy" id="637954"/>
    <lineage>
        <taxon>Eukaryota</taxon>
        <taxon>Metazoa</taxon>
        <taxon>Chordata</taxon>
        <taxon>Craniata</taxon>
        <taxon>Vertebrata</taxon>
        <taxon>Euteleostomi</taxon>
        <taxon>Actinopterygii</taxon>
        <taxon>Neopterygii</taxon>
        <taxon>Teleostei</taxon>
        <taxon>Neoteleostei</taxon>
        <taxon>Acanthomorphata</taxon>
        <taxon>Gobiaria</taxon>
        <taxon>Gobiiformes</taxon>
        <taxon>Gobioidei</taxon>
        <taxon>Gobiidae</taxon>
        <taxon>Gobiinae</taxon>
        <taxon>Knipowitschia</taxon>
    </lineage>
</organism>
<protein>
    <recommendedName>
        <fullName evidence="1">C-type lectin domain-containing protein</fullName>
    </recommendedName>
</protein>
<feature type="domain" description="C-type lectin" evidence="1">
    <location>
        <begin position="79"/>
        <end position="170"/>
    </location>
</feature>
<dbReference type="PANTHER" id="PTHR45784">
    <property type="entry name" value="C-TYPE LECTIN DOMAIN FAMILY 20 MEMBER A-RELATED"/>
    <property type="match status" value="1"/>
</dbReference>
<evidence type="ECO:0000259" key="1">
    <source>
        <dbReference type="PROSITE" id="PS50041"/>
    </source>
</evidence>
<name>A0AAV2JYX9_KNICA</name>
<dbReference type="InterPro" id="IPR001304">
    <property type="entry name" value="C-type_lectin-like"/>
</dbReference>
<reference evidence="2 3" key="1">
    <citation type="submission" date="2024-04" db="EMBL/GenBank/DDBJ databases">
        <authorList>
            <person name="Waldvogel A.-M."/>
            <person name="Schoenle A."/>
        </authorList>
    </citation>
    <scope>NUCLEOTIDE SEQUENCE [LARGE SCALE GENOMIC DNA]</scope>
</reference>
<dbReference type="Proteomes" id="UP001497482">
    <property type="component" value="Chromosome 15"/>
</dbReference>
<feature type="domain" description="C-type lectin" evidence="1">
    <location>
        <begin position="1"/>
        <end position="58"/>
    </location>
</feature>
<evidence type="ECO:0000313" key="3">
    <source>
        <dbReference type="Proteomes" id="UP001497482"/>
    </source>
</evidence>
<dbReference type="Pfam" id="PF00059">
    <property type="entry name" value="Lectin_C"/>
    <property type="match status" value="2"/>
</dbReference>
<keyword evidence="3" id="KW-1185">Reference proteome</keyword>
<dbReference type="Gene3D" id="3.10.100.10">
    <property type="entry name" value="Mannose-Binding Protein A, subunit A"/>
    <property type="match status" value="2"/>
</dbReference>
<dbReference type="AlphaFoldDB" id="A0AAV2JYX9"/>
<evidence type="ECO:0000313" key="2">
    <source>
        <dbReference type="EMBL" id="CAL1581946.1"/>
    </source>
</evidence>
<accession>A0AAV2JYX9</accession>
<proteinExistence type="predicted"/>
<dbReference type="EMBL" id="OZ035837">
    <property type="protein sequence ID" value="CAL1581946.1"/>
    <property type="molecule type" value="Genomic_DNA"/>
</dbReference>
<gene>
    <name evidence="2" type="ORF">KC01_LOCUS12655</name>
</gene>
<dbReference type="InterPro" id="IPR016186">
    <property type="entry name" value="C-type_lectin-like/link_sf"/>
</dbReference>
<sequence length="210" mass="24194">MSWSEAQSYCREQFTDLDSVNDTEDLKNLKAAANGRTDAWIGLHQTSNKLTDRKWHWSQLTIRPTLLSRSMMAITEEPEAQQFCRTHHTDLMSGLDQHKLFQEQYPWPSLYCWIGLFRDTWSWSDGSDSSFRKWNSDASIYPQTKKCAALGGEGRRESDDCELKRSFICEGGPKRKKTLVKIKMSSAVDLNKFSSEILEQVCVVKILNIS</sequence>
<dbReference type="InterPro" id="IPR016187">
    <property type="entry name" value="CTDL_fold"/>
</dbReference>
<dbReference type="SMART" id="SM00034">
    <property type="entry name" value="CLECT"/>
    <property type="match status" value="1"/>
</dbReference>
<dbReference type="PANTHER" id="PTHR45784:SF3">
    <property type="entry name" value="C-TYPE LECTIN DOMAIN FAMILY 4 MEMBER K-LIKE-RELATED"/>
    <property type="match status" value="1"/>
</dbReference>
<dbReference type="SUPFAM" id="SSF56436">
    <property type="entry name" value="C-type lectin-like"/>
    <property type="match status" value="2"/>
</dbReference>
<dbReference type="PROSITE" id="PS50041">
    <property type="entry name" value="C_TYPE_LECTIN_2"/>
    <property type="match status" value="2"/>
</dbReference>